<proteinExistence type="predicted"/>
<feature type="transmembrane region" description="Helical" evidence="5">
    <location>
        <begin position="50"/>
        <end position="71"/>
    </location>
</feature>
<keyword evidence="2 5" id="KW-0812">Transmembrane</keyword>
<keyword evidence="4 5" id="KW-0472">Membrane</keyword>
<reference evidence="8 9" key="1">
    <citation type="submission" date="2018-04" db="EMBL/GenBank/DDBJ databases">
        <authorList>
            <person name="Go L.Y."/>
            <person name="Mitchell J.A."/>
        </authorList>
    </citation>
    <scope>NUCLEOTIDE SEQUENCE [LARGE SCALE GENOMIC DNA]</scope>
    <source>
        <strain evidence="8">ULC066bin1</strain>
    </source>
</reference>
<dbReference type="CDD" id="cd07042">
    <property type="entry name" value="STAS_SulP_like_sulfate_transporter"/>
    <property type="match status" value="1"/>
</dbReference>
<protein>
    <recommendedName>
        <fullName evidence="10">Sulfate permease</fullName>
    </recommendedName>
</protein>
<dbReference type="AlphaFoldDB" id="A0A2W4VVN7"/>
<dbReference type="EMBL" id="QBML01000036">
    <property type="protein sequence ID" value="PZO36894.1"/>
    <property type="molecule type" value="Genomic_DNA"/>
</dbReference>
<feature type="transmembrane region" description="Helical" evidence="5">
    <location>
        <begin position="395"/>
        <end position="426"/>
    </location>
</feature>
<dbReference type="Proteomes" id="UP000249467">
    <property type="component" value="Unassembled WGS sequence"/>
</dbReference>
<feature type="transmembrane region" description="Helical" evidence="5">
    <location>
        <begin position="179"/>
        <end position="196"/>
    </location>
</feature>
<dbReference type="CDD" id="cd00038">
    <property type="entry name" value="CAP_ED"/>
    <property type="match status" value="1"/>
</dbReference>
<accession>A0A2W4VVN7</accession>
<dbReference type="SMART" id="SM00100">
    <property type="entry name" value="cNMP"/>
    <property type="match status" value="1"/>
</dbReference>
<evidence type="ECO:0000256" key="3">
    <source>
        <dbReference type="ARBA" id="ARBA00022989"/>
    </source>
</evidence>
<comment type="caution">
    <text evidence="8">The sequence shown here is derived from an EMBL/GenBank/DDBJ whole genome shotgun (WGS) entry which is preliminary data.</text>
</comment>
<dbReference type="SUPFAM" id="SSF51206">
    <property type="entry name" value="cAMP-binding domain-like"/>
    <property type="match status" value="1"/>
</dbReference>
<dbReference type="Gene3D" id="3.30.750.24">
    <property type="entry name" value="STAS domain"/>
    <property type="match status" value="1"/>
</dbReference>
<evidence type="ECO:0008006" key="10">
    <source>
        <dbReference type="Google" id="ProtNLM"/>
    </source>
</evidence>
<dbReference type="GO" id="GO:0016020">
    <property type="term" value="C:membrane"/>
    <property type="evidence" value="ECO:0007669"/>
    <property type="project" value="UniProtKB-SubCell"/>
</dbReference>
<feature type="transmembrane region" description="Helical" evidence="5">
    <location>
        <begin position="106"/>
        <end position="126"/>
    </location>
</feature>
<feature type="transmembrane region" description="Helical" evidence="5">
    <location>
        <begin position="208"/>
        <end position="227"/>
    </location>
</feature>
<feature type="transmembrane region" description="Helical" evidence="5">
    <location>
        <begin position="365"/>
        <end position="383"/>
    </location>
</feature>
<dbReference type="InterPro" id="IPR000595">
    <property type="entry name" value="cNMP-bd_dom"/>
</dbReference>
<evidence type="ECO:0000256" key="5">
    <source>
        <dbReference type="SAM" id="Phobius"/>
    </source>
</evidence>
<evidence type="ECO:0000259" key="6">
    <source>
        <dbReference type="PROSITE" id="PS50042"/>
    </source>
</evidence>
<dbReference type="PROSITE" id="PS00889">
    <property type="entry name" value="CNMP_BINDING_2"/>
    <property type="match status" value="1"/>
</dbReference>
<dbReference type="PROSITE" id="PS50042">
    <property type="entry name" value="CNMP_BINDING_3"/>
    <property type="match status" value="1"/>
</dbReference>
<name>A0A2W4VVN7_9CYAN</name>
<comment type="subcellular location">
    <subcellularLocation>
        <location evidence="1">Membrane</location>
        <topology evidence="1">Multi-pass membrane protein</topology>
    </subcellularLocation>
</comment>
<evidence type="ECO:0000313" key="9">
    <source>
        <dbReference type="Proteomes" id="UP000249467"/>
    </source>
</evidence>
<feature type="domain" description="Cyclic nucleotide-binding" evidence="6">
    <location>
        <begin position="598"/>
        <end position="696"/>
    </location>
</feature>
<evidence type="ECO:0000259" key="7">
    <source>
        <dbReference type="PROSITE" id="PS50801"/>
    </source>
</evidence>
<keyword evidence="3 5" id="KW-1133">Transmembrane helix</keyword>
<dbReference type="Pfam" id="PF00027">
    <property type="entry name" value="cNMP_binding"/>
    <property type="match status" value="1"/>
</dbReference>
<reference evidence="8 9" key="2">
    <citation type="submission" date="2018-06" db="EMBL/GenBank/DDBJ databases">
        <title>Metagenomic assembly of (sub)arctic Cyanobacteria and their associated microbiome from non-axenic cultures.</title>
        <authorList>
            <person name="Baurain D."/>
        </authorList>
    </citation>
    <scope>NUCLEOTIDE SEQUENCE [LARGE SCALE GENOMIC DNA]</scope>
    <source>
        <strain evidence="8">ULC066bin1</strain>
    </source>
</reference>
<dbReference type="SUPFAM" id="SSF52091">
    <property type="entry name" value="SpoIIaa-like"/>
    <property type="match status" value="1"/>
</dbReference>
<sequence length="731" mass="81210">MRVFFTSSLLANISAGITTGLVNLVYSISFAALIFSGTLTYFFPQGLGIALIGATITAIVVAWRSSFPFALAGPDPNSAVILSLAAAEIASTIHKTNTEASLYPTVWATIIFSTLTTGLFLFLLGWFRLGRWVRFIPYPVIGGFLAGAGWLIACSSFKVMTGFSLSLETLPNFIQTEPLFQSVLGILFTVVLLFMLDRNKHFWALPSLLLAGIACFDGLWGLTHLFSVPLNSEDYFFKPFPQEQIWQAWQWSTFTHINWSIFIHQSSTVVAIAVIVMFSILLNATGIELATARSVDLNRELRVNGIANLINGFCGGGVSYLSIHRSLLNQQAGANSPLSAIIAGGFCGATLIFGSSFLAYLPKTILGGLLLYVGLGLLIRWVYHAWFEFPTVDYVLIVLILIIIAIWGFLQGVGAGILIACFFFIFNYGRTSGIKYTLSGTTYHSNVQRSFPQRMCLHEEAGCIYILVLHGFIFFGTANDLIDEISDRLANQELSQLQFVIFDFRLVNGIDSSAVLSFMKLKQLATNLRFDLVFTQLQPAIAHQLKQGGLITQTSSICYVFDDLDRGIEWCENRVLENKQMGDRELIPFQEQLQEFILDDALVGKLMGYLEFLEVPEGKFLFHQGDESNGLYFLESGQVSVVLELSDGQTKRLRTYNHGTILGEMGLYTYAARSASVVADRLSLLYYLSTQAFEKIEVEDPQLAASVHKFIVSLLAERLKRCEKELKDLLQ</sequence>
<dbReference type="InterPro" id="IPR052706">
    <property type="entry name" value="Membrane-Transporter-like"/>
</dbReference>
<dbReference type="PROSITE" id="PS50801">
    <property type="entry name" value="STAS"/>
    <property type="match status" value="1"/>
</dbReference>
<dbReference type="InterPro" id="IPR002645">
    <property type="entry name" value="STAS_dom"/>
</dbReference>
<dbReference type="InterPro" id="IPR018488">
    <property type="entry name" value="cNMP-bd_CS"/>
</dbReference>
<evidence type="ECO:0000256" key="2">
    <source>
        <dbReference type="ARBA" id="ARBA00022692"/>
    </source>
</evidence>
<feature type="transmembrane region" description="Helical" evidence="5">
    <location>
        <begin position="138"/>
        <end position="159"/>
    </location>
</feature>
<dbReference type="Pfam" id="PF00916">
    <property type="entry name" value="Sulfate_transp"/>
    <property type="match status" value="1"/>
</dbReference>
<dbReference type="Gene3D" id="2.60.120.10">
    <property type="entry name" value="Jelly Rolls"/>
    <property type="match status" value="1"/>
</dbReference>
<gene>
    <name evidence="8" type="ORF">DCF19_20415</name>
</gene>
<evidence type="ECO:0000256" key="4">
    <source>
        <dbReference type="ARBA" id="ARBA00023136"/>
    </source>
</evidence>
<feature type="transmembrane region" description="Helical" evidence="5">
    <location>
        <begin position="303"/>
        <end position="323"/>
    </location>
</feature>
<organism evidence="8 9">
    <name type="scientific">Pseudanabaena frigida</name>
    <dbReference type="NCBI Taxonomy" id="945775"/>
    <lineage>
        <taxon>Bacteria</taxon>
        <taxon>Bacillati</taxon>
        <taxon>Cyanobacteriota</taxon>
        <taxon>Cyanophyceae</taxon>
        <taxon>Pseudanabaenales</taxon>
        <taxon>Pseudanabaenaceae</taxon>
        <taxon>Pseudanabaena</taxon>
    </lineage>
</organism>
<dbReference type="PANTHER" id="PTHR43310">
    <property type="entry name" value="SULFATE TRANSPORTER YBAR-RELATED"/>
    <property type="match status" value="1"/>
</dbReference>
<dbReference type="InterPro" id="IPR036513">
    <property type="entry name" value="STAS_dom_sf"/>
</dbReference>
<dbReference type="InterPro" id="IPR011547">
    <property type="entry name" value="SLC26A/SulP_dom"/>
</dbReference>
<feature type="domain" description="STAS" evidence="7">
    <location>
        <begin position="464"/>
        <end position="571"/>
    </location>
</feature>
<evidence type="ECO:0000256" key="1">
    <source>
        <dbReference type="ARBA" id="ARBA00004141"/>
    </source>
</evidence>
<dbReference type="PANTHER" id="PTHR43310:SF1">
    <property type="entry name" value="SULFATE TRANSPORTER YBAR-RELATED"/>
    <property type="match status" value="1"/>
</dbReference>
<evidence type="ECO:0000313" key="8">
    <source>
        <dbReference type="EMBL" id="PZO36894.1"/>
    </source>
</evidence>
<feature type="transmembrane region" description="Helical" evidence="5">
    <location>
        <begin position="261"/>
        <end position="282"/>
    </location>
</feature>
<dbReference type="InterPro" id="IPR014710">
    <property type="entry name" value="RmlC-like_jellyroll"/>
</dbReference>
<dbReference type="InterPro" id="IPR018490">
    <property type="entry name" value="cNMP-bd_dom_sf"/>
</dbReference>
<feature type="transmembrane region" description="Helical" evidence="5">
    <location>
        <begin position="338"/>
        <end position="358"/>
    </location>
</feature>
<dbReference type="Pfam" id="PF01740">
    <property type="entry name" value="STAS"/>
    <property type="match status" value="1"/>
</dbReference>